<keyword evidence="1" id="KW-0472">Membrane</keyword>
<dbReference type="AlphaFoldDB" id="A0A382BXR9"/>
<name>A0A382BXR9_9ZZZZ</name>
<sequence>MKPGRAVIVGGSVAGVFAGNMLVQRGWQVDILERAVDAL</sequence>
<dbReference type="EMBL" id="UINC01031795">
    <property type="protein sequence ID" value="SVB18399.1"/>
    <property type="molecule type" value="Genomic_DNA"/>
</dbReference>
<evidence type="ECO:0000256" key="1">
    <source>
        <dbReference type="SAM" id="Phobius"/>
    </source>
</evidence>
<dbReference type="SUPFAM" id="SSF51905">
    <property type="entry name" value="FAD/NAD(P)-binding domain"/>
    <property type="match status" value="1"/>
</dbReference>
<evidence type="ECO:0000313" key="2">
    <source>
        <dbReference type="EMBL" id="SVB18399.1"/>
    </source>
</evidence>
<dbReference type="InterPro" id="IPR036188">
    <property type="entry name" value="FAD/NAD-bd_sf"/>
</dbReference>
<dbReference type="Gene3D" id="3.50.50.60">
    <property type="entry name" value="FAD/NAD(P)-binding domain"/>
    <property type="match status" value="1"/>
</dbReference>
<keyword evidence="1" id="KW-0812">Transmembrane</keyword>
<protein>
    <submittedName>
        <fullName evidence="2">Uncharacterized protein</fullName>
    </submittedName>
</protein>
<organism evidence="2">
    <name type="scientific">marine metagenome</name>
    <dbReference type="NCBI Taxonomy" id="408172"/>
    <lineage>
        <taxon>unclassified sequences</taxon>
        <taxon>metagenomes</taxon>
        <taxon>ecological metagenomes</taxon>
    </lineage>
</organism>
<gene>
    <name evidence="2" type="ORF">METZ01_LOCUS171253</name>
</gene>
<feature type="transmembrane region" description="Helical" evidence="1">
    <location>
        <begin position="6"/>
        <end position="23"/>
    </location>
</feature>
<reference evidence="2" key="1">
    <citation type="submission" date="2018-05" db="EMBL/GenBank/DDBJ databases">
        <authorList>
            <person name="Lanie J.A."/>
            <person name="Ng W.-L."/>
            <person name="Kazmierczak K.M."/>
            <person name="Andrzejewski T.M."/>
            <person name="Davidsen T.M."/>
            <person name="Wayne K.J."/>
            <person name="Tettelin H."/>
            <person name="Glass J.I."/>
            <person name="Rusch D."/>
            <person name="Podicherti R."/>
            <person name="Tsui H.-C.T."/>
            <person name="Winkler M.E."/>
        </authorList>
    </citation>
    <scope>NUCLEOTIDE SEQUENCE</scope>
</reference>
<feature type="non-terminal residue" evidence="2">
    <location>
        <position position="39"/>
    </location>
</feature>
<accession>A0A382BXR9</accession>
<keyword evidence="1" id="KW-1133">Transmembrane helix</keyword>
<proteinExistence type="predicted"/>